<accession>A0A9N9GY01</accession>
<feature type="non-terminal residue" evidence="1">
    <location>
        <position position="300"/>
    </location>
</feature>
<dbReference type="EMBL" id="CAJVPL010003550">
    <property type="protein sequence ID" value="CAG8634793.1"/>
    <property type="molecule type" value="Genomic_DNA"/>
</dbReference>
<dbReference type="AlphaFoldDB" id="A0A9N9GY01"/>
<evidence type="ECO:0000313" key="1">
    <source>
        <dbReference type="EMBL" id="CAG8634793.1"/>
    </source>
</evidence>
<gene>
    <name evidence="1" type="ORF">AGERDE_LOCUS10695</name>
</gene>
<dbReference type="Proteomes" id="UP000789831">
    <property type="component" value="Unassembled WGS sequence"/>
</dbReference>
<reference evidence="1" key="1">
    <citation type="submission" date="2021-06" db="EMBL/GenBank/DDBJ databases">
        <authorList>
            <person name="Kallberg Y."/>
            <person name="Tangrot J."/>
            <person name="Rosling A."/>
        </authorList>
    </citation>
    <scope>NUCLEOTIDE SEQUENCE</scope>
    <source>
        <strain evidence="1">MT106</strain>
    </source>
</reference>
<evidence type="ECO:0000313" key="2">
    <source>
        <dbReference type="Proteomes" id="UP000789831"/>
    </source>
</evidence>
<comment type="caution">
    <text evidence="1">The sequence shown here is derived from an EMBL/GenBank/DDBJ whole genome shotgun (WGS) entry which is preliminary data.</text>
</comment>
<keyword evidence="2" id="KW-1185">Reference proteome</keyword>
<protein>
    <submittedName>
        <fullName evidence="1">1840_t:CDS:1</fullName>
    </submittedName>
</protein>
<proteinExistence type="predicted"/>
<dbReference type="OrthoDB" id="2404201at2759"/>
<sequence length="300" mass="33569">EPPNDYCNRIERAISYTDTMIADANQANNNTFIDAHKADIYKSKMAGKVWLGDTYLQRTVGTRQSAIQRLSQETFKTDDNPEIYEARIRQYLLGVPDDNANALGFFMAHLSAELFIRMEGANPADITAFFTSLKELWLKRQPSLGYRDLITNQILQTPVVNIQNKSHSNSSDITRAEIDNMIKSQLALVPTTSLQPTQVLDKYMPERPPDGYGVNSERFIHANLINPTPSTSQIMESLANDLYKKLSNMFSVKPVQSKNKDTSTDDIDEITKEFIASGTLPGDVLISLIASTDKNLALAL</sequence>
<name>A0A9N9GY01_9GLOM</name>
<organism evidence="1 2">
    <name type="scientific">Ambispora gerdemannii</name>
    <dbReference type="NCBI Taxonomy" id="144530"/>
    <lineage>
        <taxon>Eukaryota</taxon>
        <taxon>Fungi</taxon>
        <taxon>Fungi incertae sedis</taxon>
        <taxon>Mucoromycota</taxon>
        <taxon>Glomeromycotina</taxon>
        <taxon>Glomeromycetes</taxon>
        <taxon>Archaeosporales</taxon>
        <taxon>Ambisporaceae</taxon>
        <taxon>Ambispora</taxon>
    </lineage>
</organism>